<dbReference type="RefSeq" id="WP_238806768.1">
    <property type="nucleotide sequence ID" value="NZ_CAKLPY010000002.1"/>
</dbReference>
<proteinExistence type="predicted"/>
<evidence type="ECO:0008006" key="3">
    <source>
        <dbReference type="Google" id="ProtNLM"/>
    </source>
</evidence>
<evidence type="ECO:0000313" key="1">
    <source>
        <dbReference type="EMBL" id="CAH0996202.1"/>
    </source>
</evidence>
<organism evidence="1 2">
    <name type="scientific">Emticicia aquatica</name>
    <dbReference type="NCBI Taxonomy" id="1681835"/>
    <lineage>
        <taxon>Bacteria</taxon>
        <taxon>Pseudomonadati</taxon>
        <taxon>Bacteroidota</taxon>
        <taxon>Cytophagia</taxon>
        <taxon>Cytophagales</taxon>
        <taxon>Leadbetterellaceae</taxon>
        <taxon>Emticicia</taxon>
    </lineage>
</organism>
<accession>A0ABM9AR29</accession>
<protein>
    <recommendedName>
        <fullName evidence="3">DUF4304 domain-containing protein</fullName>
    </recommendedName>
</protein>
<reference evidence="1" key="1">
    <citation type="submission" date="2021-12" db="EMBL/GenBank/DDBJ databases">
        <authorList>
            <person name="Rodrigo-Torres L."/>
            <person name="Arahal R. D."/>
            <person name="Lucena T."/>
        </authorList>
    </citation>
    <scope>NUCLEOTIDE SEQUENCE</scope>
    <source>
        <strain evidence="1">CECT 8858</strain>
    </source>
</reference>
<dbReference type="EMBL" id="CAKLPY010000002">
    <property type="protein sequence ID" value="CAH0996202.1"/>
    <property type="molecule type" value="Genomic_DNA"/>
</dbReference>
<gene>
    <name evidence="1" type="ORF">EMA8858_02332</name>
</gene>
<keyword evidence="2" id="KW-1185">Reference proteome</keyword>
<sequence length="313" mass="36918">MEVSETIEKPVKRTYKKHKTQKVIGVVAYLNKKLKGKNINNVVFSPVYWQITFNGMNTQIKSESFGQMGVFEPDFYNDIVIIKKIEREKQKIESCILKIIENFENEHGISPKIGQIIDSYNEIYKNPIGELVNFFLCLYLSFGLSHSDIYDFCIREKIQYPKRLEDLDSADFDWNEFGTLGHLKGSAEVNLNILSNKYPKVYKFLKEKFPSNIWRLNELIQLLEDLPNNDSGFSESIYEYNNKVTWYDYETGRLKRFLYNLGVLQGFLSSEELDRIMDDLAKINYFNFAPKSKDYDSQNEMHREYIKYLNNFG</sequence>
<evidence type="ECO:0000313" key="2">
    <source>
        <dbReference type="Proteomes" id="UP000837932"/>
    </source>
</evidence>
<comment type="caution">
    <text evidence="1">The sequence shown here is derived from an EMBL/GenBank/DDBJ whole genome shotgun (WGS) entry which is preliminary data.</text>
</comment>
<dbReference type="Proteomes" id="UP000837932">
    <property type="component" value="Unassembled WGS sequence"/>
</dbReference>
<name>A0ABM9AR29_9BACT</name>